<dbReference type="GO" id="GO:0005663">
    <property type="term" value="C:DNA replication factor C complex"/>
    <property type="evidence" value="ECO:0007669"/>
    <property type="project" value="TreeGrafter"/>
</dbReference>
<evidence type="ECO:0000256" key="6">
    <source>
        <dbReference type="ARBA" id="ARBA00022705"/>
    </source>
</evidence>
<dbReference type="GO" id="GO:0005230">
    <property type="term" value="F:extracellular ligand-gated monoatomic ion channel activity"/>
    <property type="evidence" value="ECO:0007669"/>
    <property type="project" value="InterPro"/>
</dbReference>
<keyword evidence="9 13" id="KW-1133">Transmembrane helix</keyword>
<feature type="compositionally biased region" description="Basic and acidic residues" evidence="14">
    <location>
        <begin position="468"/>
        <end position="488"/>
    </location>
</feature>
<feature type="region of interest" description="Disordered" evidence="14">
    <location>
        <begin position="465"/>
        <end position="488"/>
    </location>
</feature>
<evidence type="ECO:0000313" key="16">
    <source>
        <dbReference type="EMBL" id="CAH3108198.1"/>
    </source>
</evidence>
<dbReference type="Pfam" id="PF02931">
    <property type="entry name" value="Neur_chan_LBD"/>
    <property type="match status" value="1"/>
</dbReference>
<dbReference type="GO" id="GO:0003689">
    <property type="term" value="F:DNA clamp loader activity"/>
    <property type="evidence" value="ECO:0007669"/>
    <property type="project" value="TreeGrafter"/>
</dbReference>
<dbReference type="InterPro" id="IPR038050">
    <property type="entry name" value="Neuro_actylchol_rec"/>
</dbReference>
<dbReference type="FunFam" id="2.70.170.10:FF:000016">
    <property type="entry name" value="Nicotinic acetylcholine receptor subunit"/>
    <property type="match status" value="1"/>
</dbReference>
<dbReference type="SUPFAM" id="SSF90112">
    <property type="entry name" value="Neurotransmitter-gated ion-channel transmembrane pore"/>
    <property type="match status" value="1"/>
</dbReference>
<keyword evidence="7" id="KW-0547">Nucleotide-binding</keyword>
<evidence type="ECO:0000259" key="15">
    <source>
        <dbReference type="SMART" id="SM00382"/>
    </source>
</evidence>
<dbReference type="GO" id="GO:0016020">
    <property type="term" value="C:membrane"/>
    <property type="evidence" value="ECO:0007669"/>
    <property type="project" value="UniProtKB-SubCell"/>
</dbReference>
<evidence type="ECO:0000256" key="10">
    <source>
        <dbReference type="ARBA" id="ARBA00023136"/>
    </source>
</evidence>
<dbReference type="FunFam" id="1.10.8.60:FF:000028">
    <property type="entry name" value="Replication factor C subunit 5"/>
    <property type="match status" value="1"/>
</dbReference>
<dbReference type="CDD" id="cd00009">
    <property type="entry name" value="AAA"/>
    <property type="match status" value="1"/>
</dbReference>
<dbReference type="Gene3D" id="1.20.272.10">
    <property type="match status" value="1"/>
</dbReference>
<evidence type="ECO:0000256" key="7">
    <source>
        <dbReference type="ARBA" id="ARBA00022741"/>
    </source>
</evidence>
<dbReference type="GO" id="GO:0016887">
    <property type="term" value="F:ATP hydrolysis activity"/>
    <property type="evidence" value="ECO:0007669"/>
    <property type="project" value="InterPro"/>
</dbReference>
<dbReference type="InterPro" id="IPR003593">
    <property type="entry name" value="AAA+_ATPase"/>
</dbReference>
<feature type="chain" id="PRO_5043107112" description="Activator 1 subunit 5" evidence="13">
    <location>
        <begin position="27"/>
        <end position="869"/>
    </location>
</feature>
<dbReference type="CDD" id="cd18997">
    <property type="entry name" value="LGIC_ECD_nAChR"/>
    <property type="match status" value="1"/>
</dbReference>
<comment type="similarity">
    <text evidence="4">Belongs to the ligand-gated ion channel (TC 1.A.9) family. Acetylcholine receptor (TC 1.A.9.1) subfamily.</text>
</comment>
<dbReference type="SUPFAM" id="SSF52540">
    <property type="entry name" value="P-loop containing nucleoside triphosphate hydrolases"/>
    <property type="match status" value="1"/>
</dbReference>
<dbReference type="CDD" id="cd19051">
    <property type="entry name" value="LGIC_TM_cation"/>
    <property type="match status" value="1"/>
</dbReference>
<dbReference type="InterPro" id="IPR047854">
    <property type="entry name" value="RFC_lid"/>
</dbReference>
<dbReference type="Gene3D" id="1.10.8.60">
    <property type="match status" value="1"/>
</dbReference>
<dbReference type="InterPro" id="IPR008921">
    <property type="entry name" value="DNA_pol3_clamp-load_cplx_C"/>
</dbReference>
<dbReference type="PANTHER" id="PTHR11669">
    <property type="entry name" value="REPLICATION FACTOR C / DNA POLYMERASE III GAMMA-TAU SUBUNIT"/>
    <property type="match status" value="1"/>
</dbReference>
<evidence type="ECO:0000256" key="5">
    <source>
        <dbReference type="ARBA" id="ARBA00022692"/>
    </source>
</evidence>
<dbReference type="GO" id="GO:0005524">
    <property type="term" value="F:ATP binding"/>
    <property type="evidence" value="ECO:0007669"/>
    <property type="project" value="UniProtKB-KW"/>
</dbReference>
<comment type="caution">
    <text evidence="16">The sequence shown here is derived from an EMBL/GenBank/DDBJ whole genome shotgun (WGS) entry which is preliminary data.</text>
</comment>
<dbReference type="FunFam" id="1.20.58.390:FF:000043">
    <property type="entry name" value="AcetylCholine Receptor"/>
    <property type="match status" value="1"/>
</dbReference>
<feature type="domain" description="AAA+ ATPase" evidence="15">
    <location>
        <begin position="581"/>
        <end position="709"/>
    </location>
</feature>
<evidence type="ECO:0000313" key="17">
    <source>
        <dbReference type="Proteomes" id="UP001159428"/>
    </source>
</evidence>
<dbReference type="InterPro" id="IPR050238">
    <property type="entry name" value="DNA_Rep/Repair_Clamp_Loader"/>
</dbReference>
<evidence type="ECO:0000256" key="11">
    <source>
        <dbReference type="ARBA" id="ARBA00023242"/>
    </source>
</evidence>
<comment type="similarity">
    <text evidence="3">Belongs to the activator 1 small subunits family.</text>
</comment>
<dbReference type="AlphaFoldDB" id="A0AAU9W8I6"/>
<dbReference type="InterPro" id="IPR006029">
    <property type="entry name" value="Neurotrans-gated_channel_TM"/>
</dbReference>
<keyword evidence="8" id="KW-0067">ATP-binding</keyword>
<dbReference type="InterPro" id="IPR006201">
    <property type="entry name" value="Neur_channel"/>
</dbReference>
<keyword evidence="13" id="KW-0406">Ion transport</keyword>
<dbReference type="Proteomes" id="UP001159428">
    <property type="component" value="Unassembled WGS sequence"/>
</dbReference>
<reference evidence="16 17" key="1">
    <citation type="submission" date="2022-05" db="EMBL/GenBank/DDBJ databases">
        <authorList>
            <consortium name="Genoscope - CEA"/>
            <person name="William W."/>
        </authorList>
    </citation>
    <scope>NUCLEOTIDE SEQUENCE [LARGE SCALE GENOMIC DNA]</scope>
</reference>
<dbReference type="Pfam" id="PF00004">
    <property type="entry name" value="AAA"/>
    <property type="match status" value="1"/>
</dbReference>
<keyword evidence="5 13" id="KW-0812">Transmembrane</keyword>
<feature type="transmembrane region" description="Helical" evidence="13">
    <location>
        <begin position="246"/>
        <end position="268"/>
    </location>
</feature>
<dbReference type="Gene3D" id="3.40.50.300">
    <property type="entry name" value="P-loop containing nucleotide triphosphate hydrolases"/>
    <property type="match status" value="1"/>
</dbReference>
<evidence type="ECO:0000256" key="2">
    <source>
        <dbReference type="ARBA" id="ARBA00004141"/>
    </source>
</evidence>
<dbReference type="EMBL" id="CALNXJ010000011">
    <property type="protein sequence ID" value="CAH3108198.1"/>
    <property type="molecule type" value="Genomic_DNA"/>
</dbReference>
<evidence type="ECO:0000256" key="13">
    <source>
        <dbReference type="RuleBase" id="RU000687"/>
    </source>
</evidence>
<dbReference type="InterPro" id="IPR006202">
    <property type="entry name" value="Neur_chan_lig-bd"/>
</dbReference>
<dbReference type="SUPFAM" id="SSF48019">
    <property type="entry name" value="post-AAA+ oligomerization domain-like"/>
    <property type="match status" value="1"/>
</dbReference>
<accession>A0AAU9W8I6</accession>
<dbReference type="SUPFAM" id="SSF63712">
    <property type="entry name" value="Nicotinic receptor ligand binding domain-like"/>
    <property type="match status" value="1"/>
</dbReference>
<dbReference type="SMART" id="SM00382">
    <property type="entry name" value="AAA"/>
    <property type="match status" value="1"/>
</dbReference>
<protein>
    <recommendedName>
        <fullName evidence="12">Activator 1 subunit 5</fullName>
    </recommendedName>
</protein>
<gene>
    <name evidence="16" type="ORF">PMEA_00003194</name>
</gene>
<dbReference type="Pfam" id="PF21960">
    <property type="entry name" value="RCF1-5-like_lid"/>
    <property type="match status" value="1"/>
</dbReference>
<dbReference type="PRINTS" id="PR00252">
    <property type="entry name" value="NRIONCHANNEL"/>
</dbReference>
<dbReference type="Pfam" id="PF02932">
    <property type="entry name" value="Neur_chan_memb"/>
    <property type="match status" value="1"/>
</dbReference>
<keyword evidence="17" id="KW-1185">Reference proteome</keyword>
<dbReference type="GO" id="GO:0006281">
    <property type="term" value="P:DNA repair"/>
    <property type="evidence" value="ECO:0007669"/>
    <property type="project" value="TreeGrafter"/>
</dbReference>
<dbReference type="InterPro" id="IPR036734">
    <property type="entry name" value="Neur_chan_lig-bd_sf"/>
</dbReference>
<evidence type="ECO:0000256" key="8">
    <source>
        <dbReference type="ARBA" id="ARBA00022840"/>
    </source>
</evidence>
<feature type="transmembrane region" description="Helical" evidence="13">
    <location>
        <begin position="526"/>
        <end position="547"/>
    </location>
</feature>
<evidence type="ECO:0000256" key="1">
    <source>
        <dbReference type="ARBA" id="ARBA00004123"/>
    </source>
</evidence>
<dbReference type="GO" id="GO:0003677">
    <property type="term" value="F:DNA binding"/>
    <property type="evidence" value="ECO:0007669"/>
    <property type="project" value="InterPro"/>
</dbReference>
<organism evidence="16 17">
    <name type="scientific">Pocillopora meandrina</name>
    <dbReference type="NCBI Taxonomy" id="46732"/>
    <lineage>
        <taxon>Eukaryota</taxon>
        <taxon>Metazoa</taxon>
        <taxon>Cnidaria</taxon>
        <taxon>Anthozoa</taxon>
        <taxon>Hexacorallia</taxon>
        <taxon>Scleractinia</taxon>
        <taxon>Astrocoeniina</taxon>
        <taxon>Pocilloporidae</taxon>
        <taxon>Pocillopora</taxon>
    </lineage>
</organism>
<evidence type="ECO:0000256" key="4">
    <source>
        <dbReference type="ARBA" id="ARBA00009237"/>
    </source>
</evidence>
<keyword evidence="13" id="KW-0813">Transport</keyword>
<feature type="transmembrane region" description="Helical" evidence="13">
    <location>
        <begin position="307"/>
        <end position="329"/>
    </location>
</feature>
<evidence type="ECO:0000256" key="3">
    <source>
        <dbReference type="ARBA" id="ARBA00005378"/>
    </source>
</evidence>
<keyword evidence="6" id="KW-0235">DNA replication</keyword>
<dbReference type="GO" id="GO:0006261">
    <property type="term" value="P:DNA-templated DNA replication"/>
    <property type="evidence" value="ECO:0007669"/>
    <property type="project" value="TreeGrafter"/>
</dbReference>
<name>A0AAU9W8I6_9CNID</name>
<dbReference type="GO" id="GO:0004888">
    <property type="term" value="F:transmembrane signaling receptor activity"/>
    <property type="evidence" value="ECO:0007669"/>
    <property type="project" value="InterPro"/>
</dbReference>
<dbReference type="InterPro" id="IPR027417">
    <property type="entry name" value="P-loop_NTPase"/>
</dbReference>
<keyword evidence="13" id="KW-0732">Signal</keyword>
<keyword evidence="10 13" id="KW-0472">Membrane</keyword>
<feature type="signal peptide" evidence="13">
    <location>
        <begin position="1"/>
        <end position="26"/>
    </location>
</feature>
<evidence type="ECO:0000256" key="9">
    <source>
        <dbReference type="ARBA" id="ARBA00022989"/>
    </source>
</evidence>
<dbReference type="CDD" id="cd18140">
    <property type="entry name" value="HLD_clamp_RFC"/>
    <property type="match status" value="1"/>
</dbReference>
<sequence length="869" mass="98947">MLTGYPMISMGKFVPLLVFIFHVTEGAVKSNETQLYKDLFKNYNKYNHPTVKGADAVKVVFDFQLIRIIDVSAKDQFIKTYAWVNQYWNNPQLRWDPNKYNGIKEIHIQPSDVWVPDILLYNNVDEEDRFAGGKFTYKTNVAMTHDGNSTWLNPAIFKSICKVDVTYFPFDEQDCSLKFGSWSFDSSKVDLHAHGGSMMNDNYVKNGEWRLTLLKSQRNKQKYQCCPHEFIDVTIQMQLQRESLDYILKLIIPCSLISSMIFLGFVLPPESGERIGLSITVLLAMTVFQQLSSELMPSYGFPLLGQYYFACMIEIGASLVVTTLILNFYHRNSRRMPKFLRVVILKWLARVVFPKSSAKDWEVISTNVEAPNCKSTANDNGEQGDSDSEKGSFFLVQSLLEHDKSKISPTYSDPWIPLERKNEFGNSANGTSHYKNTNGQAYDMLSGNRSRHTGNQRKTRFSNYQNNTRRETSRNDCCTHRQSPEKRGSSIGATSILLDLFQSTNDSELSPQMLKNQKEWIKAARVLDRLFLIISVLIGVTTLFALVEKYRPNSLEDLISHRDIITTSKLISLALFIEEDRLPHLLFYGPPGTGKTSTILAVAKQIYSPREFNSMVLELNASDDRGIGIVRGAVLNFASTRTIFKSGFKIVILDEADAMTQDAQNALRRVMEKFTENTRFCLICNYLTKIIPALQSRCTRFRFGPLDNEQMKSRLEHVIKTEGVQVSDDGMKSLVRLANGDMRKALNILQSTSMAFSIVDEVNVYTCTGQPLRSDIANIVEWMLNEDFNTAYSNITKLKTLKGLALQDILTEVHLYVHRVNFPQKIRIHLLEKMADVEYRLAAGTSEKIQLSSLIAAFQVARDMVTPDS</sequence>
<keyword evidence="11" id="KW-0539">Nucleus</keyword>
<comment type="subcellular location">
    <subcellularLocation>
        <location evidence="2">Membrane</location>
        <topology evidence="2">Multi-pass membrane protein</topology>
    </subcellularLocation>
    <subcellularLocation>
        <location evidence="1">Nucleus</location>
    </subcellularLocation>
</comment>
<dbReference type="InterPro" id="IPR036719">
    <property type="entry name" value="Neuro-gated_channel_TM_sf"/>
</dbReference>
<dbReference type="InterPro" id="IPR003959">
    <property type="entry name" value="ATPase_AAA_core"/>
</dbReference>
<evidence type="ECO:0000256" key="14">
    <source>
        <dbReference type="SAM" id="MobiDB-lite"/>
    </source>
</evidence>
<dbReference type="Gene3D" id="1.20.58.390">
    <property type="entry name" value="Neurotransmitter-gated ion-channel transmembrane domain"/>
    <property type="match status" value="1"/>
</dbReference>
<dbReference type="InterPro" id="IPR018000">
    <property type="entry name" value="Neurotransmitter_ion_chnl_CS"/>
</dbReference>
<dbReference type="InterPro" id="IPR013748">
    <property type="entry name" value="Rep_factorC_C"/>
</dbReference>
<dbReference type="PROSITE" id="PS00236">
    <property type="entry name" value="NEUROTR_ION_CHANNEL"/>
    <property type="match status" value="1"/>
</dbReference>
<keyword evidence="13" id="KW-0407">Ion channel</keyword>
<proteinExistence type="inferred from homology"/>
<dbReference type="GO" id="GO:0005634">
    <property type="term" value="C:nucleus"/>
    <property type="evidence" value="ECO:0007669"/>
    <property type="project" value="UniProtKB-SubCell"/>
</dbReference>
<dbReference type="NCBIfam" id="NF001679">
    <property type="entry name" value="PRK00440.1"/>
    <property type="match status" value="1"/>
</dbReference>
<dbReference type="Pfam" id="PF08542">
    <property type="entry name" value="Rep_fac_C"/>
    <property type="match status" value="1"/>
</dbReference>
<evidence type="ECO:0000256" key="12">
    <source>
        <dbReference type="ARBA" id="ARBA00080380"/>
    </source>
</evidence>
<dbReference type="PANTHER" id="PTHR11669:SF9">
    <property type="entry name" value="REPLICATION FACTOR C SUBUNIT 5"/>
    <property type="match status" value="1"/>
</dbReference>
<feature type="transmembrane region" description="Helical" evidence="13">
    <location>
        <begin position="275"/>
        <end position="292"/>
    </location>
</feature>
<dbReference type="FunFam" id="3.40.50.300:FF:000129">
    <property type="entry name" value="Replication factor C subunit 5"/>
    <property type="match status" value="1"/>
</dbReference>
<dbReference type="FunFam" id="1.20.272.10:FF:000004">
    <property type="entry name" value="Replication factor C subunit 5"/>
    <property type="match status" value="1"/>
</dbReference>
<dbReference type="Gene3D" id="2.70.170.10">
    <property type="entry name" value="Neurotransmitter-gated ion-channel ligand-binding domain"/>
    <property type="match status" value="1"/>
</dbReference>